<reference evidence="6" key="2">
    <citation type="journal article" date="2020" name="Antonie Van Leeuwenhoek">
        <title>Labilibaculum antarcticum sp. nov., a novel facultative anaerobic, psychrotorelant bacterium isolated from marine sediment of Antarctica.</title>
        <authorList>
            <person name="Watanabe M."/>
            <person name="Kojima H."/>
            <person name="Fukui M."/>
        </authorList>
    </citation>
    <scope>NUCLEOTIDE SEQUENCE [LARGE SCALE GENOMIC DNA]</scope>
    <source>
        <strain evidence="6">SPP2</strain>
    </source>
</reference>
<dbReference type="InterPro" id="IPR050280">
    <property type="entry name" value="OMP_Chaperone_SurA"/>
</dbReference>
<keyword evidence="1 3" id="KW-0732">Signal</keyword>
<sequence length="450" mass="51653">MHNIFKKFNTLLALILIGVFSANAQDNMVDKVIAVVGNQVVLKSDVENRFLSFQAQGYTSGSVDLKTEIFEDLLIQQLMIAQAQVDSIEVTEQEVEDQLERKMDMYIQRIGSKEKLEQYFNKSIIDMKNDLRDDTRDERIKEKMQAEITKNIHITPAEIRAFHKTIPQDSLPTIPGELQIQQIVKYPKISENEKDRIRNKLREYRERVLSGDSFATLAVLYSEDPGSAQKGGELGYMPRANLVPEFANVAFNLKTDKVSKIVETEFGFHIIQLIDRKGERINVRHILLKPQIETEKRTASITKLDSIADLIREDKMDFTQAAYFFSDDEDTRNNGGLLVNPYTGTSKFERDNLPPAVAKVTNDLKLNEISSAFLDVTGGKDAYKVIKIKSETKAHKANLTDDWSIFENMLTSQKQQEILNKWIVEKQDKTYVHVDDSFKNAKFRFKGWIK</sequence>
<dbReference type="KEGG" id="mbas:ALGA_0807"/>
<proteinExistence type="predicted"/>
<dbReference type="PROSITE" id="PS01096">
    <property type="entry name" value="PPIC_PPIASE_1"/>
    <property type="match status" value="1"/>
</dbReference>
<dbReference type="Proteomes" id="UP000218267">
    <property type="component" value="Chromosome"/>
</dbReference>
<protein>
    <submittedName>
        <fullName evidence="5">Peptidylprolyl isomerase</fullName>
    </submittedName>
</protein>
<dbReference type="AlphaFoldDB" id="A0A1Y1CFN8"/>
<dbReference type="SUPFAM" id="SSF109998">
    <property type="entry name" value="Triger factor/SurA peptide-binding domain-like"/>
    <property type="match status" value="1"/>
</dbReference>
<dbReference type="Gene3D" id="3.10.50.40">
    <property type="match status" value="2"/>
</dbReference>
<reference evidence="5 6" key="1">
    <citation type="journal article" date="2018" name="Mar. Genomics">
        <title>Complete genome sequence of Marinifilaceae bacterium strain SPP2, isolated from the Antarctic marine sediment.</title>
        <authorList>
            <person name="Watanabe M."/>
            <person name="Kojima H."/>
            <person name="Fukui M."/>
        </authorList>
    </citation>
    <scope>NUCLEOTIDE SEQUENCE [LARGE SCALE GENOMIC DNA]</scope>
    <source>
        <strain evidence="5 6">SPP2</strain>
    </source>
</reference>
<keyword evidence="2 5" id="KW-0413">Isomerase</keyword>
<organism evidence="5 6">
    <name type="scientific">Labilibaculum antarcticum</name>
    <dbReference type="NCBI Taxonomy" id="1717717"/>
    <lineage>
        <taxon>Bacteria</taxon>
        <taxon>Pseudomonadati</taxon>
        <taxon>Bacteroidota</taxon>
        <taxon>Bacteroidia</taxon>
        <taxon>Marinilabiliales</taxon>
        <taxon>Marinifilaceae</taxon>
        <taxon>Labilibaculum</taxon>
    </lineage>
</organism>
<feature type="chain" id="PRO_5012214603" evidence="3">
    <location>
        <begin position="25"/>
        <end position="450"/>
    </location>
</feature>
<keyword evidence="2" id="KW-0697">Rotamase</keyword>
<dbReference type="Pfam" id="PF00639">
    <property type="entry name" value="Rotamase"/>
    <property type="match status" value="2"/>
</dbReference>
<name>A0A1Y1CFN8_9BACT</name>
<gene>
    <name evidence="5" type="ORF">ALGA_0807</name>
</gene>
<evidence type="ECO:0000256" key="3">
    <source>
        <dbReference type="SAM" id="SignalP"/>
    </source>
</evidence>
<evidence type="ECO:0000256" key="2">
    <source>
        <dbReference type="PROSITE-ProRule" id="PRU00278"/>
    </source>
</evidence>
<dbReference type="EMBL" id="AP018042">
    <property type="protein sequence ID" value="BAX79196.1"/>
    <property type="molecule type" value="Genomic_DNA"/>
</dbReference>
<feature type="domain" description="PpiC" evidence="4">
    <location>
        <begin position="156"/>
        <end position="275"/>
    </location>
</feature>
<evidence type="ECO:0000313" key="5">
    <source>
        <dbReference type="EMBL" id="BAX79196.1"/>
    </source>
</evidence>
<dbReference type="InterPro" id="IPR000297">
    <property type="entry name" value="PPIase_PpiC"/>
</dbReference>
<dbReference type="InterPro" id="IPR046357">
    <property type="entry name" value="PPIase_dom_sf"/>
</dbReference>
<dbReference type="GO" id="GO:0003755">
    <property type="term" value="F:peptidyl-prolyl cis-trans isomerase activity"/>
    <property type="evidence" value="ECO:0007669"/>
    <property type="project" value="UniProtKB-KW"/>
</dbReference>
<keyword evidence="6" id="KW-1185">Reference proteome</keyword>
<dbReference type="PROSITE" id="PS50198">
    <property type="entry name" value="PPIC_PPIASE_2"/>
    <property type="match status" value="2"/>
</dbReference>
<dbReference type="OrthoDB" id="14196at2"/>
<evidence type="ECO:0000259" key="4">
    <source>
        <dbReference type="PROSITE" id="PS50198"/>
    </source>
</evidence>
<feature type="signal peptide" evidence="3">
    <location>
        <begin position="1"/>
        <end position="24"/>
    </location>
</feature>
<accession>A0A1Y1CFN8</accession>
<dbReference type="InterPro" id="IPR027304">
    <property type="entry name" value="Trigger_fact/SurA_dom_sf"/>
</dbReference>
<dbReference type="Gene3D" id="1.10.4030.10">
    <property type="entry name" value="Porin chaperone SurA, peptide-binding domain"/>
    <property type="match status" value="1"/>
</dbReference>
<feature type="domain" description="PpiC" evidence="4">
    <location>
        <begin position="278"/>
        <end position="387"/>
    </location>
</feature>
<dbReference type="InterPro" id="IPR023058">
    <property type="entry name" value="PPIase_PpiC_CS"/>
</dbReference>
<dbReference type="RefSeq" id="WP_096428122.1">
    <property type="nucleotide sequence ID" value="NZ_AP018042.1"/>
</dbReference>
<dbReference type="PANTHER" id="PTHR47637:SF1">
    <property type="entry name" value="CHAPERONE SURA"/>
    <property type="match status" value="1"/>
</dbReference>
<dbReference type="SUPFAM" id="SSF54534">
    <property type="entry name" value="FKBP-like"/>
    <property type="match status" value="2"/>
</dbReference>
<evidence type="ECO:0000256" key="1">
    <source>
        <dbReference type="ARBA" id="ARBA00022729"/>
    </source>
</evidence>
<evidence type="ECO:0000313" key="6">
    <source>
        <dbReference type="Proteomes" id="UP000218267"/>
    </source>
</evidence>
<dbReference type="PANTHER" id="PTHR47637">
    <property type="entry name" value="CHAPERONE SURA"/>
    <property type="match status" value="1"/>
</dbReference>